<dbReference type="InterPro" id="IPR038770">
    <property type="entry name" value="Na+/solute_symporter_sf"/>
</dbReference>
<dbReference type="Pfam" id="PF00999">
    <property type="entry name" value="Na_H_Exchanger"/>
    <property type="match status" value="1"/>
</dbReference>
<feature type="transmembrane region" description="Helical" evidence="9">
    <location>
        <begin position="52"/>
        <end position="72"/>
    </location>
</feature>
<feature type="transmembrane region" description="Helical" evidence="9">
    <location>
        <begin position="329"/>
        <end position="349"/>
    </location>
</feature>
<evidence type="ECO:0000256" key="8">
    <source>
        <dbReference type="ARBA" id="ARBA00023136"/>
    </source>
</evidence>
<feature type="domain" description="Cation/H+ exchanger transmembrane" evidence="10">
    <location>
        <begin position="12"/>
        <end position="387"/>
    </location>
</feature>
<evidence type="ECO:0000259" key="10">
    <source>
        <dbReference type="Pfam" id="PF00999"/>
    </source>
</evidence>
<keyword evidence="7" id="KW-0406">Ion transport</keyword>
<keyword evidence="13" id="KW-1185">Reference proteome</keyword>
<keyword evidence="6 9" id="KW-1133">Transmembrane helix</keyword>
<keyword evidence="8 9" id="KW-0472">Membrane</keyword>
<dbReference type="OrthoDB" id="570124at2"/>
<dbReference type="Proteomes" id="UP000235116">
    <property type="component" value="Chromosome"/>
</dbReference>
<name>A0A2K9LRJ1_9GAMM</name>
<dbReference type="InterPro" id="IPR036291">
    <property type="entry name" value="NAD(P)-bd_dom_sf"/>
</dbReference>
<dbReference type="Gene3D" id="1.20.1530.20">
    <property type="match status" value="1"/>
</dbReference>
<feature type="transmembrane region" description="Helical" evidence="9">
    <location>
        <begin position="151"/>
        <end position="172"/>
    </location>
</feature>
<dbReference type="GO" id="GO:0006813">
    <property type="term" value="P:potassium ion transport"/>
    <property type="evidence" value="ECO:0007669"/>
    <property type="project" value="InterPro"/>
</dbReference>
<evidence type="ECO:0000256" key="5">
    <source>
        <dbReference type="ARBA" id="ARBA00022692"/>
    </source>
</evidence>
<feature type="transmembrane region" description="Helical" evidence="9">
    <location>
        <begin position="178"/>
        <end position="207"/>
    </location>
</feature>
<dbReference type="SUPFAM" id="SSF51735">
    <property type="entry name" value="NAD(P)-binding Rossmann-fold domains"/>
    <property type="match status" value="1"/>
</dbReference>
<evidence type="ECO:0000256" key="1">
    <source>
        <dbReference type="ARBA" id="ARBA00004651"/>
    </source>
</evidence>
<comment type="subcellular location">
    <subcellularLocation>
        <location evidence="1">Cell membrane</location>
        <topology evidence="1">Multi-pass membrane protein</topology>
    </subcellularLocation>
</comment>
<dbReference type="KEGG" id="kak:Kalk_13610"/>
<dbReference type="GO" id="GO:0015297">
    <property type="term" value="F:antiporter activity"/>
    <property type="evidence" value="ECO:0007669"/>
    <property type="project" value="UniProtKB-KW"/>
</dbReference>
<dbReference type="PANTHER" id="PTHR32507:SF0">
    <property type="entry name" value="NA(+)_H(+) ANTIPORTER 2-RELATED"/>
    <property type="match status" value="1"/>
</dbReference>
<sequence length="607" mass="66499">MFSFALVGVLGLVCQWVAWRLRMPAILFLLLTGIVAGPVSGWLNPDMLFGEMLFPMVSMAVAVILFEGSLTLKFKEIQGMETVVWRILSVGFVVSWVSISVFTGWLLDINWHLSLLFGAMVVVTGPTVIVPMLRSVRPNARITNILRWESILIDPLGALLAVLVFNFIVAQSTGGNEWLAVILVFSKILAIGVALGCGAGYVCGWLLRNEVIPAFLHNVFILTSVIAVFAASDTLEHESGLLAVTIMGIWLANMRGVETENILDFKESLSILLISGLFIILAARVDLNDLAMLSWQALAILGFVHFIARPLKIITATMGTSITWQEKTLIAWIGPRGIIAAAVSALFALRLSQLGYDNADLLVNLTFVVIIGTVVFQSLTAKPLAKWLGVIEQAPQGLLFIGASVVSRTIARELKKNGFDVMLADNYRNNVKQARMDGLKVFHGNPVSRLAEKELDLVGIGRMMGVSQNDDLNVLAVQRYVREFGKKRVYALPSQASQRKSEREQVSDDLLGIALFSEDATFSKLASLIAQGAEMRTTNISEEFTFENYQEKYGSNAIPMFVIDARKRLTILSGLPTAEQVPAGSKIVALIKAVEKAEEKKQEATKA</sequence>
<keyword evidence="3" id="KW-0050">Antiport</keyword>
<dbReference type="GO" id="GO:0005886">
    <property type="term" value="C:plasma membrane"/>
    <property type="evidence" value="ECO:0007669"/>
    <property type="project" value="UniProtKB-SubCell"/>
</dbReference>
<dbReference type="PANTHER" id="PTHR32507">
    <property type="entry name" value="NA(+)/H(+) ANTIPORTER 1"/>
    <property type="match status" value="1"/>
</dbReference>
<evidence type="ECO:0000313" key="12">
    <source>
        <dbReference type="EMBL" id="AUM14956.1"/>
    </source>
</evidence>
<gene>
    <name evidence="12" type="ORF">Kalk_13610</name>
</gene>
<feature type="transmembrane region" description="Helical" evidence="9">
    <location>
        <begin position="291"/>
        <end position="308"/>
    </location>
</feature>
<protein>
    <submittedName>
        <fullName evidence="12">Uncharacterized protein</fullName>
    </submittedName>
</protein>
<organism evidence="12 13">
    <name type="scientific">Ketobacter alkanivorans</name>
    <dbReference type="NCBI Taxonomy" id="1917421"/>
    <lineage>
        <taxon>Bacteria</taxon>
        <taxon>Pseudomonadati</taxon>
        <taxon>Pseudomonadota</taxon>
        <taxon>Gammaproteobacteria</taxon>
        <taxon>Pseudomonadales</taxon>
        <taxon>Ketobacteraceae</taxon>
        <taxon>Ketobacter</taxon>
    </lineage>
</organism>
<feature type="transmembrane region" description="Helical" evidence="9">
    <location>
        <begin position="214"/>
        <end position="232"/>
    </location>
</feature>
<feature type="domain" description="RCK N-terminal" evidence="11">
    <location>
        <begin position="400"/>
        <end position="497"/>
    </location>
</feature>
<keyword evidence="4" id="KW-1003">Cell membrane</keyword>
<dbReference type="GO" id="GO:1902600">
    <property type="term" value="P:proton transmembrane transport"/>
    <property type="evidence" value="ECO:0007669"/>
    <property type="project" value="InterPro"/>
</dbReference>
<evidence type="ECO:0000256" key="7">
    <source>
        <dbReference type="ARBA" id="ARBA00023065"/>
    </source>
</evidence>
<feature type="transmembrane region" description="Helical" evidence="9">
    <location>
        <begin position="361"/>
        <end position="379"/>
    </location>
</feature>
<keyword evidence="5 9" id="KW-0812">Transmembrane</keyword>
<feature type="transmembrane region" description="Helical" evidence="9">
    <location>
        <begin position="111"/>
        <end position="130"/>
    </location>
</feature>
<keyword evidence="2" id="KW-0813">Transport</keyword>
<dbReference type="InterPro" id="IPR006153">
    <property type="entry name" value="Cation/H_exchanger_TM"/>
</dbReference>
<evidence type="ECO:0000256" key="3">
    <source>
        <dbReference type="ARBA" id="ARBA00022449"/>
    </source>
</evidence>
<feature type="transmembrane region" description="Helical" evidence="9">
    <location>
        <begin position="84"/>
        <end position="105"/>
    </location>
</feature>
<dbReference type="AlphaFoldDB" id="A0A2K9LRJ1"/>
<accession>A0A2K9LRJ1</accession>
<reference evidence="13" key="1">
    <citation type="submission" date="2017-08" db="EMBL/GenBank/DDBJ databases">
        <title>Direct submision.</title>
        <authorList>
            <person name="Kim S.-J."/>
            <person name="Rhee S.-K."/>
        </authorList>
    </citation>
    <scope>NUCLEOTIDE SEQUENCE [LARGE SCALE GENOMIC DNA]</scope>
    <source>
        <strain evidence="13">GI5</strain>
    </source>
</reference>
<evidence type="ECO:0000256" key="4">
    <source>
        <dbReference type="ARBA" id="ARBA00022475"/>
    </source>
</evidence>
<evidence type="ECO:0000256" key="9">
    <source>
        <dbReference type="SAM" id="Phobius"/>
    </source>
</evidence>
<dbReference type="InterPro" id="IPR003148">
    <property type="entry name" value="RCK_N"/>
</dbReference>
<dbReference type="EMBL" id="CP022684">
    <property type="protein sequence ID" value="AUM14956.1"/>
    <property type="molecule type" value="Genomic_DNA"/>
</dbReference>
<dbReference type="Pfam" id="PF02254">
    <property type="entry name" value="TrkA_N"/>
    <property type="match status" value="1"/>
</dbReference>
<proteinExistence type="predicted"/>
<feature type="transmembrane region" description="Helical" evidence="9">
    <location>
        <begin position="269"/>
        <end position="285"/>
    </location>
</feature>
<evidence type="ECO:0000259" key="11">
    <source>
        <dbReference type="Pfam" id="PF02254"/>
    </source>
</evidence>
<evidence type="ECO:0000256" key="2">
    <source>
        <dbReference type="ARBA" id="ARBA00022448"/>
    </source>
</evidence>
<evidence type="ECO:0000313" key="13">
    <source>
        <dbReference type="Proteomes" id="UP000235116"/>
    </source>
</evidence>
<dbReference type="Gene3D" id="3.40.50.720">
    <property type="entry name" value="NAD(P)-binding Rossmann-like Domain"/>
    <property type="match status" value="1"/>
</dbReference>
<feature type="transmembrane region" description="Helical" evidence="9">
    <location>
        <begin position="238"/>
        <end position="257"/>
    </location>
</feature>
<evidence type="ECO:0000256" key="6">
    <source>
        <dbReference type="ARBA" id="ARBA00022989"/>
    </source>
</evidence>